<accession>A0A7R7XBG1</accession>
<dbReference type="RefSeq" id="XP_041550212.1">
    <property type="nucleotide sequence ID" value="XM_041705329.1"/>
</dbReference>
<reference evidence="2" key="2">
    <citation type="submission" date="2021-02" db="EMBL/GenBank/DDBJ databases">
        <title>Aspergillus puulaauensis MK2 genome sequence.</title>
        <authorList>
            <person name="Futagami T."/>
            <person name="Mori K."/>
            <person name="Kadooka C."/>
            <person name="Tanaka T."/>
        </authorList>
    </citation>
    <scope>NUCLEOTIDE SEQUENCE</scope>
    <source>
        <strain evidence="2">MK2</strain>
    </source>
</reference>
<name>A0A7R7XBG1_9EURO</name>
<feature type="compositionally biased region" description="Basic and acidic residues" evidence="1">
    <location>
        <begin position="34"/>
        <end position="60"/>
    </location>
</feature>
<feature type="compositionally biased region" description="Basic residues" evidence="1">
    <location>
        <begin position="61"/>
        <end position="73"/>
    </location>
</feature>
<organism evidence="2 3">
    <name type="scientific">Aspergillus puulaauensis</name>
    <dbReference type="NCBI Taxonomy" id="1220207"/>
    <lineage>
        <taxon>Eukaryota</taxon>
        <taxon>Fungi</taxon>
        <taxon>Dikarya</taxon>
        <taxon>Ascomycota</taxon>
        <taxon>Pezizomycotina</taxon>
        <taxon>Eurotiomycetes</taxon>
        <taxon>Eurotiomycetidae</taxon>
        <taxon>Eurotiales</taxon>
        <taxon>Aspergillaceae</taxon>
        <taxon>Aspergillus</taxon>
    </lineage>
</organism>
<dbReference type="EMBL" id="AP024443">
    <property type="protein sequence ID" value="BCS18018.1"/>
    <property type="molecule type" value="Genomic_DNA"/>
</dbReference>
<proteinExistence type="predicted"/>
<protein>
    <submittedName>
        <fullName evidence="2">Uncharacterized protein</fullName>
    </submittedName>
</protein>
<feature type="region of interest" description="Disordered" evidence="1">
    <location>
        <begin position="20"/>
        <end position="76"/>
    </location>
</feature>
<sequence length="122" mass="13934">MLSTPAIGCVADELALTESIGRDRTRPSQTVECRGLDSGDHDYRNNRDHDITRRENEGKKGGKKKRNWKKKEGKKGNWCVAQQPSLEYPHRRRKYGVVSHRLGYNAGEDMENIPFFSQSQTG</sequence>
<dbReference type="AlphaFoldDB" id="A0A7R7XBG1"/>
<evidence type="ECO:0000256" key="1">
    <source>
        <dbReference type="SAM" id="MobiDB-lite"/>
    </source>
</evidence>
<dbReference type="GeneID" id="64968023"/>
<gene>
    <name evidence="2" type="ORF">APUU_10846S</name>
</gene>
<dbReference type="Proteomes" id="UP000654913">
    <property type="component" value="Chromosome 1"/>
</dbReference>
<dbReference type="KEGG" id="apuu:APUU_10846S"/>
<evidence type="ECO:0000313" key="2">
    <source>
        <dbReference type="EMBL" id="BCS18018.1"/>
    </source>
</evidence>
<reference evidence="2" key="1">
    <citation type="submission" date="2021-01" db="EMBL/GenBank/DDBJ databases">
        <authorList>
            <consortium name="Aspergillus puulaauensis MK2 genome sequencing consortium"/>
            <person name="Kazuki M."/>
            <person name="Futagami T."/>
        </authorList>
    </citation>
    <scope>NUCLEOTIDE SEQUENCE</scope>
    <source>
        <strain evidence="2">MK2</strain>
    </source>
</reference>
<keyword evidence="3" id="KW-1185">Reference proteome</keyword>
<evidence type="ECO:0000313" key="3">
    <source>
        <dbReference type="Proteomes" id="UP000654913"/>
    </source>
</evidence>